<comment type="caution">
    <text evidence="1">The sequence shown here is derived from an EMBL/GenBank/DDBJ whole genome shotgun (WGS) entry which is preliminary data.</text>
</comment>
<dbReference type="EMBL" id="QGKW02000717">
    <property type="protein sequence ID" value="KAF2598814.1"/>
    <property type="molecule type" value="Genomic_DNA"/>
</dbReference>
<dbReference type="Proteomes" id="UP000712281">
    <property type="component" value="Unassembled WGS sequence"/>
</dbReference>
<evidence type="ECO:0000313" key="2">
    <source>
        <dbReference type="Proteomes" id="UP000712281"/>
    </source>
</evidence>
<organism evidence="1 2">
    <name type="scientific">Brassica cretica</name>
    <name type="common">Mustard</name>
    <dbReference type="NCBI Taxonomy" id="69181"/>
    <lineage>
        <taxon>Eukaryota</taxon>
        <taxon>Viridiplantae</taxon>
        <taxon>Streptophyta</taxon>
        <taxon>Embryophyta</taxon>
        <taxon>Tracheophyta</taxon>
        <taxon>Spermatophyta</taxon>
        <taxon>Magnoliopsida</taxon>
        <taxon>eudicotyledons</taxon>
        <taxon>Gunneridae</taxon>
        <taxon>Pentapetalae</taxon>
        <taxon>rosids</taxon>
        <taxon>malvids</taxon>
        <taxon>Brassicales</taxon>
        <taxon>Brassicaceae</taxon>
        <taxon>Brassiceae</taxon>
        <taxon>Brassica</taxon>
    </lineage>
</organism>
<protein>
    <submittedName>
        <fullName evidence="1">Uncharacterized protein</fullName>
    </submittedName>
</protein>
<gene>
    <name evidence="1" type="ORF">F2Q68_00011976</name>
</gene>
<name>A0A8S9KUT6_BRACR</name>
<sequence>MSEIQELSRTDVPNTMASTPILGLAAQNPQIYRKLKLQTLTVSAEGSYADGIYLYGIIMLCRGEGDIGQTYLDMLGLRETTTKVDERWRRIFMVLSLQDFLFLFI</sequence>
<evidence type="ECO:0000313" key="1">
    <source>
        <dbReference type="EMBL" id="KAF2598814.1"/>
    </source>
</evidence>
<reference evidence="1" key="1">
    <citation type="submission" date="2019-12" db="EMBL/GenBank/DDBJ databases">
        <title>Genome sequencing and annotation of Brassica cretica.</title>
        <authorList>
            <person name="Studholme D.J."/>
            <person name="Sarris P.F."/>
        </authorList>
    </citation>
    <scope>NUCLEOTIDE SEQUENCE</scope>
    <source>
        <strain evidence="1">PFS-001/15</strain>
        <tissue evidence="1">Leaf</tissue>
    </source>
</reference>
<dbReference type="AlphaFoldDB" id="A0A8S9KUT6"/>
<proteinExistence type="predicted"/>
<accession>A0A8S9KUT6</accession>